<protein>
    <submittedName>
        <fullName evidence="1">Uncharacterized protein</fullName>
    </submittedName>
</protein>
<dbReference type="Proteomes" id="UP000076482">
    <property type="component" value="Unassembled WGS sequence"/>
</dbReference>
<name>A0A164QLU1_BACCE</name>
<comment type="caution">
    <text evidence="1">The sequence shown here is derived from an EMBL/GenBank/DDBJ whole genome shotgun (WGS) entry which is preliminary data.</text>
</comment>
<proteinExistence type="predicted"/>
<gene>
    <name evidence="1" type="ORF">B4088_0337</name>
</gene>
<accession>A0A164QLU1</accession>
<dbReference type="RefSeq" id="WP_063259573.1">
    <property type="nucleotide sequence ID" value="NZ_LJKE01000015.1"/>
</dbReference>
<dbReference type="PATRIC" id="fig|1396.535.peg.4081"/>
<reference evidence="1 2" key="1">
    <citation type="submission" date="2015-09" db="EMBL/GenBank/DDBJ databases">
        <title>Bacillus cereus food isolates.</title>
        <authorList>
            <person name="Boekhorst J."/>
        </authorList>
    </citation>
    <scope>NUCLEOTIDE SEQUENCE [LARGE SCALE GENOMIC DNA]</scope>
    <source>
        <strain evidence="1 2">B4088</strain>
    </source>
</reference>
<dbReference type="EMBL" id="LJKE01000015">
    <property type="protein sequence ID" value="KZD71876.1"/>
    <property type="molecule type" value="Genomic_DNA"/>
</dbReference>
<organism evidence="1 2">
    <name type="scientific">Bacillus cereus</name>
    <dbReference type="NCBI Taxonomy" id="1396"/>
    <lineage>
        <taxon>Bacteria</taxon>
        <taxon>Bacillati</taxon>
        <taxon>Bacillota</taxon>
        <taxon>Bacilli</taxon>
        <taxon>Bacillales</taxon>
        <taxon>Bacillaceae</taxon>
        <taxon>Bacillus</taxon>
        <taxon>Bacillus cereus group</taxon>
    </lineage>
</organism>
<sequence length="128" mass="15299">MQPTNDKLNRINHLNKEIHTIIEKLKKIDRESDTSTLNNAIIDLDQLYSEFFQLEKEGYYTETQFSTYKELKQVSRELYTSFGDNHPWYVQSYENLQNYCIKEELNNLQIKNMENRLTTGGRNLENPN</sequence>
<evidence type="ECO:0000313" key="2">
    <source>
        <dbReference type="Proteomes" id="UP000076482"/>
    </source>
</evidence>
<evidence type="ECO:0000313" key="1">
    <source>
        <dbReference type="EMBL" id="KZD71876.1"/>
    </source>
</evidence>
<dbReference type="AlphaFoldDB" id="A0A164QLU1"/>